<dbReference type="EMBL" id="CP015085">
    <property type="protein sequence ID" value="ANK05657.1"/>
    <property type="molecule type" value="Genomic_DNA"/>
</dbReference>
<gene>
    <name evidence="1" type="ORF">WLH_04396</name>
</gene>
<evidence type="ECO:0000313" key="1">
    <source>
        <dbReference type="EMBL" id="ANK05657.1"/>
    </source>
</evidence>
<dbReference type="AlphaFoldDB" id="A0A192CIV5"/>
<accession>A0A192CIV5</accession>
<name>A0A192CIV5_ECO25</name>
<proteinExistence type="predicted"/>
<evidence type="ECO:0000313" key="2">
    <source>
        <dbReference type="Proteomes" id="UP000183316"/>
    </source>
</evidence>
<sequence>MYISICLFCIHLMESIPTLFIFRKKLINNFLLSIEN</sequence>
<organism evidence="1 2">
    <name type="scientific">Escherichia coli O25b:H4</name>
    <dbReference type="NCBI Taxonomy" id="941280"/>
    <lineage>
        <taxon>Bacteria</taxon>
        <taxon>Pseudomonadati</taxon>
        <taxon>Pseudomonadota</taxon>
        <taxon>Gammaproteobacteria</taxon>
        <taxon>Enterobacterales</taxon>
        <taxon>Enterobacteriaceae</taxon>
        <taxon>Escherichia</taxon>
    </lineage>
</organism>
<dbReference type="Proteomes" id="UP000183316">
    <property type="component" value="Chromosome"/>
</dbReference>
<reference evidence="1 2" key="1">
    <citation type="submission" date="2016-03" db="EMBL/GenBank/DDBJ databases">
        <title>Genome Sequence and Comparative Pathogenic Determinants of Uropathogenic Escherichia coli O25b:H4, a Clinical Isolate from Saudi Arabia.</title>
        <authorList>
            <person name="Alyamani E.A.J."/>
            <person name="Khiyami M.A."/>
            <person name="Booq R.Y."/>
            <person name="Bahwerth F.S."/>
            <person name="Vaisvil B."/>
            <person name="Schmitt D.P."/>
            <person name="Kapatral V."/>
        </authorList>
    </citation>
    <scope>NUCLEOTIDE SEQUENCE [LARGE SCALE GENOMIC DNA]</scope>
    <source>
        <strain evidence="1 2">O25b:H4</strain>
    </source>
</reference>
<protein>
    <submittedName>
        <fullName evidence="1">Uncharacterized protein</fullName>
    </submittedName>
</protein>
<dbReference type="PATRIC" id="fig|941280.3.peg.4368"/>